<organism evidence="2">
    <name type="scientific">Streptomyces pristinaespiralis</name>
    <dbReference type="NCBI Taxonomy" id="38300"/>
    <lineage>
        <taxon>Bacteria</taxon>
        <taxon>Bacillati</taxon>
        <taxon>Actinomycetota</taxon>
        <taxon>Actinomycetes</taxon>
        <taxon>Kitasatosporales</taxon>
        <taxon>Streptomycetaceae</taxon>
        <taxon>Streptomyces</taxon>
    </lineage>
</organism>
<evidence type="ECO:0000313" key="3">
    <source>
        <dbReference type="Proteomes" id="UP000060513"/>
    </source>
</evidence>
<dbReference type="PATRIC" id="fig|38300.4.peg.515"/>
<dbReference type="EMBL" id="CP011340">
    <property type="protein sequence ID" value="ALC18792.1"/>
    <property type="molecule type" value="Genomic_DNA"/>
</dbReference>
<dbReference type="RefSeq" id="WP_005307798.1">
    <property type="nucleotide sequence ID" value="NZ_CP011340.1"/>
</dbReference>
<proteinExistence type="predicted"/>
<dbReference type="Gene3D" id="3.40.50.10320">
    <property type="entry name" value="LmbE-like"/>
    <property type="match status" value="1"/>
</dbReference>
<dbReference type="OMA" id="NHRDTWG"/>
<dbReference type="GO" id="GO:0016137">
    <property type="term" value="P:glycoside metabolic process"/>
    <property type="evidence" value="ECO:0007669"/>
    <property type="project" value="UniProtKB-ARBA"/>
</dbReference>
<dbReference type="PANTHER" id="PTHR12993:SF28">
    <property type="entry name" value="LMBE FAMILY PROTEIN"/>
    <property type="match status" value="1"/>
</dbReference>
<dbReference type="Pfam" id="PF02585">
    <property type="entry name" value="PIG-L"/>
    <property type="match status" value="1"/>
</dbReference>
<keyword evidence="1" id="KW-0862">Zinc</keyword>
<evidence type="ECO:0000256" key="1">
    <source>
        <dbReference type="ARBA" id="ARBA00022833"/>
    </source>
</evidence>
<dbReference type="Proteomes" id="UP000060513">
    <property type="component" value="Chromosome"/>
</dbReference>
<sequence>MTDQKTEQLEEMPADWQRALAVVAHPDDLEYGCAAAIAGWTDQGREVAYLLATRGEAGIDGIAPAECAPLREREQRASAAVVGVSVVEFLDHRDGVIEYGTDLRRDIAAAIRRHRPELVITLNHRDTWGGTAWNTPDHRAVGRATLDAAADAGNRWIFPELVEQGLEPWDGVRWVAVAGSTSPTHAVDAGPGLERSVASLLEHRLYIEGLTEQDPQEYCRTFLTRMAEMAAPRFGGRPAVAFELFGR</sequence>
<dbReference type="PANTHER" id="PTHR12993">
    <property type="entry name" value="N-ACETYLGLUCOSAMINYL-PHOSPHATIDYLINOSITOL DE-N-ACETYLASE-RELATED"/>
    <property type="match status" value="1"/>
</dbReference>
<name>A0A0M4DDI9_STRPR</name>
<dbReference type="AlphaFoldDB" id="A0A0M4DDI9"/>
<reference evidence="2 3" key="1">
    <citation type="submission" date="2015-08" db="EMBL/GenBank/DDBJ databases">
        <title>Genome sequence of the pristinamycin over-producing bacterium Streptomyces pristinaespiralis HCCB10218.</title>
        <authorList>
            <person name="Tian J."/>
            <person name="Yang J."/>
            <person name="Li L."/>
            <person name="Ruan L."/>
            <person name="Wei W."/>
            <person name="Zheng G."/>
            <person name="Wei Z."/>
            <person name="Yang S."/>
            <person name="Ge M."/>
            <person name="Jiang W."/>
            <person name="Lu Y."/>
        </authorList>
    </citation>
    <scope>NUCLEOTIDE SEQUENCE [LARGE SCALE GENOMIC DNA]</scope>
    <source>
        <strain evidence="2 3">HCCB 10218</strain>
    </source>
</reference>
<dbReference type="KEGG" id="spri:SPRI_0486"/>
<dbReference type="STRING" id="38300.SPRI_0486"/>
<gene>
    <name evidence="2" type="ORF">SPRI_0486</name>
</gene>
<dbReference type="InterPro" id="IPR003737">
    <property type="entry name" value="GlcNAc_PI_deacetylase-related"/>
</dbReference>
<dbReference type="SUPFAM" id="SSF102588">
    <property type="entry name" value="LmbE-like"/>
    <property type="match status" value="1"/>
</dbReference>
<protein>
    <submittedName>
        <fullName evidence="2">GlcNAc-PI de-N-acetylase</fullName>
    </submittedName>
</protein>
<dbReference type="OrthoDB" id="3514174at2"/>
<dbReference type="InterPro" id="IPR024078">
    <property type="entry name" value="LmbE-like_dom_sf"/>
</dbReference>
<accession>A0A0M4DDI9</accession>
<evidence type="ECO:0000313" key="2">
    <source>
        <dbReference type="EMBL" id="ALC18792.1"/>
    </source>
</evidence>
<dbReference type="GO" id="GO:0016811">
    <property type="term" value="F:hydrolase activity, acting on carbon-nitrogen (but not peptide) bonds, in linear amides"/>
    <property type="evidence" value="ECO:0007669"/>
    <property type="project" value="TreeGrafter"/>
</dbReference>